<dbReference type="Proteomes" id="UP000769528">
    <property type="component" value="Unassembled WGS sequence"/>
</dbReference>
<dbReference type="PANTHER" id="PTHR43341">
    <property type="entry name" value="AMINO ACID PERMEASE"/>
    <property type="match status" value="1"/>
</dbReference>
<dbReference type="OrthoDB" id="3900342at2759"/>
<name>A0A9P8PIW5_9ASCO</name>
<feature type="transmembrane region" description="Helical" evidence="8">
    <location>
        <begin position="283"/>
        <end position="304"/>
    </location>
</feature>
<reference evidence="10" key="1">
    <citation type="journal article" date="2021" name="Open Biol.">
        <title>Shared evolutionary footprints suggest mitochondrial oxidative damage underlies multiple complex I losses in fungi.</title>
        <authorList>
            <person name="Schikora-Tamarit M.A."/>
            <person name="Marcet-Houben M."/>
            <person name="Nosek J."/>
            <person name="Gabaldon T."/>
        </authorList>
    </citation>
    <scope>NUCLEOTIDE SEQUENCE</scope>
    <source>
        <strain evidence="10">CBS6341</strain>
    </source>
</reference>
<dbReference type="PANTHER" id="PTHR43341:SF3">
    <property type="entry name" value="AMINO-ACID PERMEASE PB1C11.02-RELATED"/>
    <property type="match status" value="1"/>
</dbReference>
<keyword evidence="7 8" id="KW-0472">Membrane</keyword>
<comment type="similarity">
    <text evidence="2">Belongs to the amino acid-polyamine-organocation (APC) superfamily. YAT (TC 2.A.3.10) family.</text>
</comment>
<evidence type="ECO:0000256" key="7">
    <source>
        <dbReference type="ARBA" id="ARBA00023136"/>
    </source>
</evidence>
<dbReference type="Pfam" id="PF00324">
    <property type="entry name" value="AA_permease"/>
    <property type="match status" value="1"/>
</dbReference>
<proteinExistence type="inferred from homology"/>
<feature type="transmembrane region" description="Helical" evidence="8">
    <location>
        <begin position="195"/>
        <end position="215"/>
    </location>
</feature>
<feature type="transmembrane region" description="Helical" evidence="8">
    <location>
        <begin position="450"/>
        <end position="471"/>
    </location>
</feature>
<keyword evidence="5" id="KW-0029">Amino-acid transport</keyword>
<evidence type="ECO:0000313" key="11">
    <source>
        <dbReference type="Proteomes" id="UP000769528"/>
    </source>
</evidence>
<reference evidence="10" key="2">
    <citation type="submission" date="2021-01" db="EMBL/GenBank/DDBJ databases">
        <authorList>
            <person name="Schikora-Tamarit M.A."/>
        </authorList>
    </citation>
    <scope>NUCLEOTIDE SEQUENCE</scope>
    <source>
        <strain evidence="10">CBS6341</strain>
    </source>
</reference>
<feature type="transmembrane region" description="Helical" evidence="8">
    <location>
        <begin position="60"/>
        <end position="81"/>
    </location>
</feature>
<dbReference type="PROSITE" id="PS00218">
    <property type="entry name" value="AMINO_ACID_PERMEASE_1"/>
    <property type="match status" value="1"/>
</dbReference>
<evidence type="ECO:0000256" key="8">
    <source>
        <dbReference type="SAM" id="Phobius"/>
    </source>
</evidence>
<evidence type="ECO:0000256" key="3">
    <source>
        <dbReference type="ARBA" id="ARBA00022448"/>
    </source>
</evidence>
<dbReference type="InterPro" id="IPR050524">
    <property type="entry name" value="APC_YAT"/>
</dbReference>
<keyword evidence="11" id="KW-1185">Reference proteome</keyword>
<sequence>MTLSTSEDAHSVVIDRKHEENITTTTNINEKLQYLDIESKSTVPKSNVDLLNRSLSTRQVSMIAIAGTIGSGLFLGTGKSLASGGPLSLLICYALIGIVVYVTLLCIGEMSTIYPVAGSFCTFAKRFGSDSLGFTNLVNYWFNDAISVASDLTAVQLILSYWTDFRYYWVASLIIWVFLLSLNVLHVRLYGEAEYWLALLKVISIIIFFIVSIVVNAGHNNLHEYIGFKYWSIGDAPFVDGFKGFASVFVTASFSYGGTESLTLTAGEASNPTRNTPKVVKTVFWRILIFYIFTVFFIGMNVPYNYPNLSTKKTITSPFTIVLQMVGAKAGGSFMNAVIFTSVISAGNHALFAGSRLLFTLGTDGYFPKIFTYTNRFRAPYVAVLVTWFIGGLCFGSSFISAGVLWDWLQSIVGVSNQLAWLTIIITSFRFRAGLKAQGKEDYLKFKNWTYPYGNIFAAGFIILIILVQGWSSFDPWNVSDFFSNYLELMVFPLFYVVWWVYKRDNWVKVQEMDFETDFYVETEEEKLLNEKLDGLRGWMRWRQRIFEFFI</sequence>
<evidence type="ECO:0000256" key="1">
    <source>
        <dbReference type="ARBA" id="ARBA00004141"/>
    </source>
</evidence>
<feature type="domain" description="Amino acid permease/ SLC12A" evidence="9">
    <location>
        <begin position="60"/>
        <end position="506"/>
    </location>
</feature>
<feature type="transmembrane region" description="Helical" evidence="8">
    <location>
        <begin position="167"/>
        <end position="189"/>
    </location>
</feature>
<keyword evidence="4 8" id="KW-0812">Transmembrane</keyword>
<comment type="caution">
    <text evidence="10">The sequence shown here is derived from an EMBL/GenBank/DDBJ whole genome shotgun (WGS) entry which is preliminary data.</text>
</comment>
<keyword evidence="3" id="KW-0813">Transport</keyword>
<comment type="subcellular location">
    <subcellularLocation>
        <location evidence="1">Membrane</location>
        <topology evidence="1">Multi-pass membrane protein</topology>
    </subcellularLocation>
</comment>
<dbReference type="GO" id="GO:0015171">
    <property type="term" value="F:amino acid transmembrane transporter activity"/>
    <property type="evidence" value="ECO:0007669"/>
    <property type="project" value="TreeGrafter"/>
</dbReference>
<dbReference type="FunFam" id="1.20.1740.10:FF:000001">
    <property type="entry name" value="Amino acid permease"/>
    <property type="match status" value="1"/>
</dbReference>
<dbReference type="AlphaFoldDB" id="A0A9P8PIW5"/>
<dbReference type="InterPro" id="IPR004841">
    <property type="entry name" value="AA-permease/SLC12A_dom"/>
</dbReference>
<protein>
    <recommendedName>
        <fullName evidence="9">Amino acid permease/ SLC12A domain-containing protein</fullName>
    </recommendedName>
</protein>
<feature type="transmembrane region" description="Helical" evidence="8">
    <location>
        <begin position="380"/>
        <end position="402"/>
    </location>
</feature>
<feature type="transmembrane region" description="Helical" evidence="8">
    <location>
        <begin position="87"/>
        <end position="107"/>
    </location>
</feature>
<feature type="transmembrane region" description="Helical" evidence="8">
    <location>
        <begin position="408"/>
        <end position="429"/>
    </location>
</feature>
<feature type="transmembrane region" description="Helical" evidence="8">
    <location>
        <begin position="483"/>
        <end position="502"/>
    </location>
</feature>
<dbReference type="InterPro" id="IPR004840">
    <property type="entry name" value="Amino_acid_permease_CS"/>
</dbReference>
<evidence type="ECO:0000256" key="5">
    <source>
        <dbReference type="ARBA" id="ARBA00022970"/>
    </source>
</evidence>
<accession>A0A9P8PIW5</accession>
<keyword evidence="6 8" id="KW-1133">Transmembrane helix</keyword>
<organism evidence="10 11">
    <name type="scientific">Wickerhamomyces mucosus</name>
    <dbReference type="NCBI Taxonomy" id="1378264"/>
    <lineage>
        <taxon>Eukaryota</taxon>
        <taxon>Fungi</taxon>
        <taxon>Dikarya</taxon>
        <taxon>Ascomycota</taxon>
        <taxon>Saccharomycotina</taxon>
        <taxon>Saccharomycetes</taxon>
        <taxon>Phaffomycetales</taxon>
        <taxon>Wickerhamomycetaceae</taxon>
        <taxon>Wickerhamomyces</taxon>
    </lineage>
</organism>
<evidence type="ECO:0000259" key="9">
    <source>
        <dbReference type="Pfam" id="PF00324"/>
    </source>
</evidence>
<evidence type="ECO:0000313" key="10">
    <source>
        <dbReference type="EMBL" id="KAH3672866.1"/>
    </source>
</evidence>
<dbReference type="Gene3D" id="1.20.1740.10">
    <property type="entry name" value="Amino acid/polyamine transporter I"/>
    <property type="match status" value="1"/>
</dbReference>
<dbReference type="GO" id="GO:0016020">
    <property type="term" value="C:membrane"/>
    <property type="evidence" value="ECO:0007669"/>
    <property type="project" value="UniProtKB-SubCell"/>
</dbReference>
<dbReference type="EMBL" id="JAEUBF010001112">
    <property type="protein sequence ID" value="KAH3672866.1"/>
    <property type="molecule type" value="Genomic_DNA"/>
</dbReference>
<evidence type="ECO:0000256" key="6">
    <source>
        <dbReference type="ARBA" id="ARBA00022989"/>
    </source>
</evidence>
<dbReference type="PIRSF" id="PIRSF006060">
    <property type="entry name" value="AA_transporter"/>
    <property type="match status" value="1"/>
</dbReference>
<feature type="transmembrane region" description="Helical" evidence="8">
    <location>
        <begin position="334"/>
        <end position="359"/>
    </location>
</feature>
<evidence type="ECO:0000256" key="4">
    <source>
        <dbReference type="ARBA" id="ARBA00022692"/>
    </source>
</evidence>
<gene>
    <name evidence="10" type="ORF">WICMUC_004088</name>
</gene>
<evidence type="ECO:0000256" key="2">
    <source>
        <dbReference type="ARBA" id="ARBA00006983"/>
    </source>
</evidence>